<feature type="region of interest" description="Disordered" evidence="1">
    <location>
        <begin position="45"/>
        <end position="93"/>
    </location>
</feature>
<reference evidence="3 4" key="1">
    <citation type="submission" date="2023-01" db="EMBL/GenBank/DDBJ databases">
        <title>Analysis of 21 Apiospora genomes using comparative genomics revels a genus with tremendous synthesis potential of carbohydrate active enzymes and secondary metabolites.</title>
        <authorList>
            <person name="Sorensen T."/>
        </authorList>
    </citation>
    <scope>NUCLEOTIDE SEQUENCE [LARGE SCALE GENOMIC DNA]</scope>
    <source>
        <strain evidence="3 4">CBS 135458</strain>
    </source>
</reference>
<feature type="compositionally biased region" description="Gly residues" evidence="1">
    <location>
        <begin position="53"/>
        <end position="62"/>
    </location>
</feature>
<proteinExistence type="predicted"/>
<dbReference type="Proteomes" id="UP001480595">
    <property type="component" value="Unassembled WGS sequence"/>
</dbReference>
<dbReference type="GeneID" id="92089370"/>
<sequence length="110" mass="11251">MCAAGSFLAIGITCLVNLNITNGLAIQPRDVGFALSSSLLQLKARAPARPGSSGSGGSGGSGSLSESSRDSNPARKKRPSTMRTGSSRTAAAEELQLRLPFGSHAEAFCR</sequence>
<evidence type="ECO:0000313" key="3">
    <source>
        <dbReference type="EMBL" id="KAK8073999.1"/>
    </source>
</evidence>
<keyword evidence="4" id="KW-1185">Reference proteome</keyword>
<accession>A0ABR1VVR5</accession>
<keyword evidence="2" id="KW-0732">Signal</keyword>
<organism evidence="3 4">
    <name type="scientific">Apiospora phragmitis</name>
    <dbReference type="NCBI Taxonomy" id="2905665"/>
    <lineage>
        <taxon>Eukaryota</taxon>
        <taxon>Fungi</taxon>
        <taxon>Dikarya</taxon>
        <taxon>Ascomycota</taxon>
        <taxon>Pezizomycotina</taxon>
        <taxon>Sordariomycetes</taxon>
        <taxon>Xylariomycetidae</taxon>
        <taxon>Amphisphaeriales</taxon>
        <taxon>Apiosporaceae</taxon>
        <taxon>Apiospora</taxon>
    </lineage>
</organism>
<evidence type="ECO:0000256" key="1">
    <source>
        <dbReference type="SAM" id="MobiDB-lite"/>
    </source>
</evidence>
<dbReference type="RefSeq" id="XP_066718474.1">
    <property type="nucleotide sequence ID" value="XM_066856307.1"/>
</dbReference>
<comment type="caution">
    <text evidence="3">The sequence shown here is derived from an EMBL/GenBank/DDBJ whole genome shotgun (WGS) entry which is preliminary data.</text>
</comment>
<evidence type="ECO:0000256" key="2">
    <source>
        <dbReference type="SAM" id="SignalP"/>
    </source>
</evidence>
<gene>
    <name evidence="3" type="ORF">PG994_004898</name>
</gene>
<protein>
    <submittedName>
        <fullName evidence="3">Uncharacterized protein</fullName>
    </submittedName>
</protein>
<dbReference type="EMBL" id="JAQQWL010000005">
    <property type="protein sequence ID" value="KAK8073999.1"/>
    <property type="molecule type" value="Genomic_DNA"/>
</dbReference>
<name>A0ABR1VVR5_9PEZI</name>
<evidence type="ECO:0000313" key="4">
    <source>
        <dbReference type="Proteomes" id="UP001480595"/>
    </source>
</evidence>
<feature type="chain" id="PRO_5047247870" evidence="2">
    <location>
        <begin position="24"/>
        <end position="110"/>
    </location>
</feature>
<feature type="signal peptide" evidence="2">
    <location>
        <begin position="1"/>
        <end position="23"/>
    </location>
</feature>